<dbReference type="EMBL" id="AGEJ01000018">
    <property type="protein sequence ID" value="EMD16502.1"/>
    <property type="molecule type" value="Genomic_DNA"/>
</dbReference>
<dbReference type="SUPFAM" id="SSF47413">
    <property type="entry name" value="lambda repressor-like DNA-binding domains"/>
    <property type="match status" value="1"/>
</dbReference>
<evidence type="ECO:0000313" key="6">
    <source>
        <dbReference type="EMBL" id="EMD16502.1"/>
    </source>
</evidence>
<dbReference type="BioCyc" id="ECAT999415-HMP:GTTI-1082-MONOMER"/>
<evidence type="ECO:0000259" key="4">
    <source>
        <dbReference type="PROSITE" id="PS50932"/>
    </source>
</evidence>
<evidence type="ECO:0000259" key="5">
    <source>
        <dbReference type="PROSITE" id="PS50943"/>
    </source>
</evidence>
<dbReference type="GO" id="GO:0000976">
    <property type="term" value="F:transcription cis-regulatory region binding"/>
    <property type="evidence" value="ECO:0007669"/>
    <property type="project" value="TreeGrafter"/>
</dbReference>
<keyword evidence="1" id="KW-0805">Transcription regulation</keyword>
<proteinExistence type="predicted"/>
<dbReference type="PROSITE" id="PS50932">
    <property type="entry name" value="HTH_LACI_2"/>
    <property type="match status" value="1"/>
</dbReference>
<protein>
    <submittedName>
        <fullName evidence="6">Uncharacterized protein</fullName>
    </submittedName>
</protein>
<dbReference type="InterPro" id="IPR000843">
    <property type="entry name" value="HTH_LacI"/>
</dbReference>
<dbReference type="AlphaFoldDB" id="M2P865"/>
<feature type="domain" description="HTH cro/C1-type" evidence="5">
    <location>
        <begin position="5"/>
        <end position="53"/>
    </location>
</feature>
<dbReference type="InterPro" id="IPR001761">
    <property type="entry name" value="Peripla_BP/Lac1_sug-bd_dom"/>
</dbReference>
<dbReference type="SMART" id="SM00354">
    <property type="entry name" value="HTH_LACI"/>
    <property type="match status" value="1"/>
</dbReference>
<dbReference type="PATRIC" id="fig|999415.3.peg.1067"/>
<dbReference type="CDD" id="cd01542">
    <property type="entry name" value="PBP1_TreR-like"/>
    <property type="match status" value="1"/>
</dbReference>
<accession>M2P865</accession>
<dbReference type="Pfam" id="PF00532">
    <property type="entry name" value="Peripla_BP_1"/>
    <property type="match status" value="1"/>
</dbReference>
<dbReference type="GO" id="GO:0003700">
    <property type="term" value="F:DNA-binding transcription factor activity"/>
    <property type="evidence" value="ECO:0007669"/>
    <property type="project" value="TreeGrafter"/>
</dbReference>
<dbReference type="Gene3D" id="1.10.260.40">
    <property type="entry name" value="lambda repressor-like DNA-binding domains"/>
    <property type="match status" value="1"/>
</dbReference>
<dbReference type="OrthoDB" id="308642at2"/>
<gene>
    <name evidence="6" type="ORF">HMPREF9943_01056</name>
</gene>
<dbReference type="CDD" id="cd01392">
    <property type="entry name" value="HTH_LacI"/>
    <property type="match status" value="1"/>
</dbReference>
<keyword evidence="7" id="KW-1185">Reference proteome</keyword>
<evidence type="ECO:0000256" key="1">
    <source>
        <dbReference type="ARBA" id="ARBA00023015"/>
    </source>
</evidence>
<sequence>MAESKLTMLDIAKMAGVGKSTVSRYFNGGYIKKETAEKIKAVIDKYHYEPNVIAQMLKAKKTNVIGIITPALDSITSSRMIMSMDEYLRNEGYMSYIVNTNHDELRELKSIQNFSKLNVDGIILLATHLTMAHQKLFADLNIPVVLLGQSYKNNISIIYDDYNAGYDIGKYVADHGHKNILVVGVNSKDEAVGVIRKQGIYDALNDMKIDDIQFVESTFSFDYTVSKISHYLDKHQLPTVIIASTDNQALACYKVLISRGYKVPDDVSLIAFGGYEASELITPDLTTIRFENEEAGCCAAKAVIDLVEEKDVNNEIRIDYVFIEGHSVKNINKDYK</sequence>
<reference evidence="6 7" key="1">
    <citation type="submission" date="2013-02" db="EMBL/GenBank/DDBJ databases">
        <title>The Genome Sequence of Lactobacillus catenaformis F0143.</title>
        <authorList>
            <consortium name="The Broad Institute Genome Sequencing Platform"/>
            <person name="Earl A."/>
            <person name="Ward D."/>
            <person name="Feldgarden M."/>
            <person name="Gevers D."/>
            <person name="Izard J."/>
            <person name="Blanton J.M."/>
            <person name="Mathney J."/>
            <person name="Dewhirst F.E."/>
            <person name="Young S.K."/>
            <person name="Zeng Q."/>
            <person name="Gargeya S."/>
            <person name="Fitzgerald M."/>
            <person name="Haas B."/>
            <person name="Abouelleil A."/>
            <person name="Alvarado L."/>
            <person name="Arachchi H.M."/>
            <person name="Berlin A."/>
            <person name="Chapman S.B."/>
            <person name="Gearin G."/>
            <person name="Goldberg J."/>
            <person name="Griggs A."/>
            <person name="Gujja S."/>
            <person name="Hansen M."/>
            <person name="Heiman D."/>
            <person name="Howarth C."/>
            <person name="Larimer J."/>
            <person name="Lui A."/>
            <person name="MacDonald P.J.P."/>
            <person name="McCowen C."/>
            <person name="Montmayeur A."/>
            <person name="Murphy C."/>
            <person name="Neiman D."/>
            <person name="Pearson M."/>
            <person name="Priest M."/>
            <person name="Roberts A."/>
            <person name="Saif S."/>
            <person name="Shea T."/>
            <person name="Sisk P."/>
            <person name="Stolte C."/>
            <person name="Sykes S."/>
            <person name="Wortman J."/>
            <person name="Nusbaum C."/>
            <person name="Birren B."/>
        </authorList>
    </citation>
    <scope>NUCLEOTIDE SEQUENCE [LARGE SCALE GENOMIC DNA]</scope>
    <source>
        <strain evidence="6 7">OT 569</strain>
    </source>
</reference>
<dbReference type="PANTHER" id="PTHR30146">
    <property type="entry name" value="LACI-RELATED TRANSCRIPTIONAL REPRESSOR"/>
    <property type="match status" value="1"/>
</dbReference>
<name>M2P865_9FIRM</name>
<evidence type="ECO:0000256" key="2">
    <source>
        <dbReference type="ARBA" id="ARBA00023125"/>
    </source>
</evidence>
<dbReference type="InterPro" id="IPR001387">
    <property type="entry name" value="Cro/C1-type_HTH"/>
</dbReference>
<keyword evidence="2" id="KW-0238">DNA-binding</keyword>
<dbReference type="InterPro" id="IPR028082">
    <property type="entry name" value="Peripla_BP_I"/>
</dbReference>
<dbReference type="Pfam" id="PF00356">
    <property type="entry name" value="LacI"/>
    <property type="match status" value="1"/>
</dbReference>
<dbReference type="Gene3D" id="3.40.50.2300">
    <property type="match status" value="2"/>
</dbReference>
<feature type="domain" description="HTH lacI-type" evidence="4">
    <location>
        <begin position="6"/>
        <end position="59"/>
    </location>
</feature>
<dbReference type="PANTHER" id="PTHR30146:SF154">
    <property type="entry name" value="TRANSCRIPTION REGULATOR, MEMBER OF GALR FAMILY"/>
    <property type="match status" value="1"/>
</dbReference>
<dbReference type="PROSITE" id="PS50943">
    <property type="entry name" value="HTH_CROC1"/>
    <property type="match status" value="1"/>
</dbReference>
<dbReference type="InterPro" id="IPR010982">
    <property type="entry name" value="Lambda_DNA-bd_dom_sf"/>
</dbReference>
<dbReference type="Proteomes" id="UP000011758">
    <property type="component" value="Unassembled WGS sequence"/>
</dbReference>
<dbReference type="SUPFAM" id="SSF53822">
    <property type="entry name" value="Periplasmic binding protein-like I"/>
    <property type="match status" value="1"/>
</dbReference>
<comment type="caution">
    <text evidence="6">The sequence shown here is derived from an EMBL/GenBank/DDBJ whole genome shotgun (WGS) entry which is preliminary data.</text>
</comment>
<evidence type="ECO:0000313" key="7">
    <source>
        <dbReference type="Proteomes" id="UP000011758"/>
    </source>
</evidence>
<keyword evidence="3" id="KW-0804">Transcription</keyword>
<dbReference type="eggNOG" id="COG1609">
    <property type="taxonomic scope" value="Bacteria"/>
</dbReference>
<evidence type="ECO:0000256" key="3">
    <source>
        <dbReference type="ARBA" id="ARBA00023163"/>
    </source>
</evidence>
<dbReference type="STRING" id="999415.HMPREF9943_01056"/>
<organism evidence="6 7">
    <name type="scientific">Eggerthia catenaformis OT 569 = DSM 20559</name>
    <dbReference type="NCBI Taxonomy" id="999415"/>
    <lineage>
        <taxon>Bacteria</taxon>
        <taxon>Bacillati</taxon>
        <taxon>Bacillota</taxon>
        <taxon>Erysipelotrichia</taxon>
        <taxon>Erysipelotrichales</taxon>
        <taxon>Coprobacillaceae</taxon>
        <taxon>Eggerthia</taxon>
    </lineage>
</organism>